<dbReference type="Gene3D" id="3.40.50.150">
    <property type="entry name" value="Vaccinia Virus protein VP39"/>
    <property type="match status" value="1"/>
</dbReference>
<name>A0A9Q1K5W8_9CARY</name>
<evidence type="ECO:0000313" key="2">
    <source>
        <dbReference type="Proteomes" id="UP001153076"/>
    </source>
</evidence>
<gene>
    <name evidence="1" type="ORF">Cgig2_031940</name>
</gene>
<dbReference type="SUPFAM" id="SSF53335">
    <property type="entry name" value="S-adenosyl-L-methionine-dependent methyltransferases"/>
    <property type="match status" value="1"/>
</dbReference>
<reference evidence="1" key="1">
    <citation type="submission" date="2022-04" db="EMBL/GenBank/DDBJ databases">
        <title>Carnegiea gigantea Genome sequencing and assembly v2.</title>
        <authorList>
            <person name="Copetti D."/>
            <person name="Sanderson M.J."/>
            <person name="Burquez A."/>
            <person name="Wojciechowski M.F."/>
        </authorList>
    </citation>
    <scope>NUCLEOTIDE SEQUENCE</scope>
    <source>
        <strain evidence="1">SGP5-SGP5p</strain>
        <tissue evidence="1">Aerial part</tissue>
    </source>
</reference>
<evidence type="ECO:0000313" key="1">
    <source>
        <dbReference type="EMBL" id="KAJ8437419.1"/>
    </source>
</evidence>
<dbReference type="Proteomes" id="UP001153076">
    <property type="component" value="Unassembled WGS sequence"/>
</dbReference>
<sequence length="429" mass="47644">MAIEAVDYPKVAAMLVPKNREKDWIFTTEAGHLQLLLSSRGISRLILIGNTPVCDEYAVQTYRKSVEKDPTYMEKLERSLFPLLMALLPKEVAERGNCEVPFLSYEDNVISSVIIERCVGPCVGEMLVEDVEIEGPGRVFRRRLRFKRLPNLVQTEILIVPNGVDDDCFNPLQIEEVKFCPDLGVLVHPYLAPMVAGLSLISGHIQELFQSGVKPRAFCLGVGGGALLSFLSKQLGFEVIGVELDDVVLTVAKQYFGLQPGRGIQIYVGDGIDILKQMSCCENGNESFPLVVKNVRNDSCGNVVDVFRSKFDVLIVDLDSSDYKMGISAPALEFVQKDVLLAAKWSLSEHGILVLNAIPPNRSFYDTLIQKLQEVFADMHEIDCGNEENFVLIAFVSPNNFNPATSENAFMGKLKSVISRAFMDSIKKI</sequence>
<keyword evidence="2" id="KW-1185">Reference proteome</keyword>
<comment type="caution">
    <text evidence="1">The sequence shown here is derived from an EMBL/GenBank/DDBJ whole genome shotgun (WGS) entry which is preliminary data.</text>
</comment>
<dbReference type="AlphaFoldDB" id="A0A9Q1K5W8"/>
<dbReference type="OrthoDB" id="411785at2759"/>
<dbReference type="InterPro" id="IPR029063">
    <property type="entry name" value="SAM-dependent_MTases_sf"/>
</dbReference>
<accession>A0A9Q1K5W8</accession>
<organism evidence="1 2">
    <name type="scientific">Carnegiea gigantea</name>
    <dbReference type="NCBI Taxonomy" id="171969"/>
    <lineage>
        <taxon>Eukaryota</taxon>
        <taxon>Viridiplantae</taxon>
        <taxon>Streptophyta</taxon>
        <taxon>Embryophyta</taxon>
        <taxon>Tracheophyta</taxon>
        <taxon>Spermatophyta</taxon>
        <taxon>Magnoliopsida</taxon>
        <taxon>eudicotyledons</taxon>
        <taxon>Gunneridae</taxon>
        <taxon>Pentapetalae</taxon>
        <taxon>Caryophyllales</taxon>
        <taxon>Cactineae</taxon>
        <taxon>Cactaceae</taxon>
        <taxon>Cactoideae</taxon>
        <taxon>Echinocereeae</taxon>
        <taxon>Carnegiea</taxon>
    </lineage>
</organism>
<proteinExistence type="predicted"/>
<evidence type="ECO:0008006" key="3">
    <source>
        <dbReference type="Google" id="ProtNLM"/>
    </source>
</evidence>
<protein>
    <recommendedName>
        <fullName evidence="3">Methyltransferase-like protein 13</fullName>
    </recommendedName>
</protein>
<dbReference type="CDD" id="cd02440">
    <property type="entry name" value="AdoMet_MTases"/>
    <property type="match status" value="1"/>
</dbReference>
<dbReference type="EMBL" id="JAKOGI010000300">
    <property type="protein sequence ID" value="KAJ8437419.1"/>
    <property type="molecule type" value="Genomic_DNA"/>
</dbReference>